<proteinExistence type="predicted"/>
<protein>
    <recommendedName>
        <fullName evidence="3">RHS repeat protein</fullName>
    </recommendedName>
</protein>
<dbReference type="AlphaFoldDB" id="A0A2W4ZA57"/>
<dbReference type="Gene3D" id="3.20.20.80">
    <property type="entry name" value="Glycosidases"/>
    <property type="match status" value="1"/>
</dbReference>
<dbReference type="SUPFAM" id="SSF51445">
    <property type="entry name" value="(Trans)glycosidases"/>
    <property type="match status" value="1"/>
</dbReference>
<sequence length="762" mass="78708">MPSIATATAFLSTFGVNTHSGHAGYANASIVNNSLAYLGFSRVRDNLPTLGTASAVTNAMAAAGVKFDVLISSAMPAAGDAALAEHVKAIEAFAAKYKGSVIAVEGLNEANIQAFSYQGSSSLAAAGAFQKALYGAVKGNAGLAGIPVINMSLGMESDADAAALGDLGAYSDFANAHAYTATGQQADKVMEASLARAQRTSRGDPAVITETGYTTMASNPDLGVNQSAQAKLTLNAMLLAFENGSQQTYLYELLDSNLAPDGPQKEKHFGLFNTDGTPKLAATAIHNLTTILGHVDAGNGTDASKAKYTLGNLPGDGHSMVLTKASGAWDLVVWRDVKVWNDPLDKENVTEAKTVTVDLGGVQKTVYVYDPLGGTKPIAVYTNVSSIQLAVGDRPLIVEVGAAGPVVDLPPVSAPDLTMTAAQFAAQIDTLARSSGLKSVTLTDGKVIELASDATKDYVVRNYGALLGKIAGGGISFVVRETGANWRQDRTFDAAGLLTSTTDLAFDGGVLKHSRTTTTGGDVTDTVYSGGKLSQVVAMSNGRTVTTTYDVTTGKVAELVEKSANGDVAVSSYTRGILSGYTLNRADGSRTIDEFDAAGVRTREVTVDAAGTWTTSIYTAGVVKSRYVQRSDGSGENVSYGITGQPYVTMRQVTDARGVVTLVERSRADGTLVSSEAVAADGAKTTTTYGTAGNRLNAVIAGADGSRTTLTYDATSGKLVQSIVQAGGDTVTTSYTGGIVTQLSTVRADGSRDTISYDAQGR</sequence>
<evidence type="ECO:0008006" key="3">
    <source>
        <dbReference type="Google" id="ProtNLM"/>
    </source>
</evidence>
<evidence type="ECO:0000313" key="1">
    <source>
        <dbReference type="EMBL" id="PZO79144.1"/>
    </source>
</evidence>
<name>A0A2W4ZA57_9SPHN</name>
<dbReference type="Gene3D" id="3.90.930.1">
    <property type="match status" value="1"/>
</dbReference>
<dbReference type="Proteomes" id="UP000248614">
    <property type="component" value="Unassembled WGS sequence"/>
</dbReference>
<dbReference type="EMBL" id="QFNF01000008">
    <property type="protein sequence ID" value="PZO79144.1"/>
    <property type="molecule type" value="Genomic_DNA"/>
</dbReference>
<organism evidence="1 2">
    <name type="scientific">Sphingomonas hengshuiensis</name>
    <dbReference type="NCBI Taxonomy" id="1609977"/>
    <lineage>
        <taxon>Bacteria</taxon>
        <taxon>Pseudomonadati</taxon>
        <taxon>Pseudomonadota</taxon>
        <taxon>Alphaproteobacteria</taxon>
        <taxon>Sphingomonadales</taxon>
        <taxon>Sphingomonadaceae</taxon>
        <taxon>Sphingomonas</taxon>
    </lineage>
</organism>
<dbReference type="InterPro" id="IPR017853">
    <property type="entry name" value="GH"/>
</dbReference>
<gene>
    <name evidence="1" type="ORF">DI632_04790</name>
</gene>
<feature type="non-terminal residue" evidence="1">
    <location>
        <position position="762"/>
    </location>
</feature>
<evidence type="ECO:0000313" key="2">
    <source>
        <dbReference type="Proteomes" id="UP000248614"/>
    </source>
</evidence>
<reference evidence="1 2" key="1">
    <citation type="submission" date="2017-08" db="EMBL/GenBank/DDBJ databases">
        <title>Infants hospitalized years apart are colonized by the same room-sourced microbial strains.</title>
        <authorList>
            <person name="Brooks B."/>
            <person name="Olm M.R."/>
            <person name="Firek B.A."/>
            <person name="Baker R."/>
            <person name="Thomas B.C."/>
            <person name="Morowitz M.J."/>
            <person name="Banfield J.F."/>
        </authorList>
    </citation>
    <scope>NUCLEOTIDE SEQUENCE [LARGE SCALE GENOMIC DNA]</scope>
    <source>
        <strain evidence="1">S2_018_000_R3_110</strain>
    </source>
</reference>
<accession>A0A2W4ZA57</accession>
<comment type="caution">
    <text evidence="1">The sequence shown here is derived from an EMBL/GenBank/DDBJ whole genome shotgun (WGS) entry which is preliminary data.</text>
</comment>